<dbReference type="GO" id="GO:0140662">
    <property type="term" value="F:ATP-dependent protein folding chaperone"/>
    <property type="evidence" value="ECO:0007669"/>
    <property type="project" value="InterPro"/>
</dbReference>
<dbReference type="EMBL" id="SMKS01000034">
    <property type="protein sequence ID" value="TDD03996.1"/>
    <property type="molecule type" value="Genomic_DNA"/>
</dbReference>
<dbReference type="NCBIfam" id="TIGR02348">
    <property type="entry name" value="GroEL"/>
    <property type="match status" value="1"/>
</dbReference>
<keyword evidence="7 9" id="KW-0413">Isomerase</keyword>
<feature type="coiled-coil region" evidence="12">
    <location>
        <begin position="344"/>
        <end position="407"/>
    </location>
</feature>
<organism evidence="14 15">
    <name type="scientific">Saccharopolyspora terrae</name>
    <dbReference type="NCBI Taxonomy" id="2530384"/>
    <lineage>
        <taxon>Bacteria</taxon>
        <taxon>Bacillati</taxon>
        <taxon>Actinomycetota</taxon>
        <taxon>Actinomycetes</taxon>
        <taxon>Pseudonocardiales</taxon>
        <taxon>Pseudonocardiaceae</taxon>
        <taxon>Saccharopolyspora</taxon>
    </lineage>
</organism>
<evidence type="ECO:0000256" key="10">
    <source>
        <dbReference type="RuleBase" id="RU000418"/>
    </source>
</evidence>
<dbReference type="GO" id="GO:0009408">
    <property type="term" value="P:response to heat"/>
    <property type="evidence" value="ECO:0007669"/>
    <property type="project" value="UniProtKB-ARBA"/>
</dbReference>
<keyword evidence="9" id="KW-0963">Cytoplasm</keyword>
<comment type="caution">
    <text evidence="14">The sequence shown here is derived from an EMBL/GenBank/DDBJ whole genome shotgun (WGS) entry which is preliminary data.</text>
</comment>
<evidence type="ECO:0000256" key="6">
    <source>
        <dbReference type="ARBA" id="ARBA00023186"/>
    </source>
</evidence>
<feature type="binding site" evidence="9">
    <location>
        <begin position="86"/>
        <end position="90"/>
    </location>
    <ligand>
        <name>ATP</name>
        <dbReference type="ChEBI" id="CHEBI:30616"/>
    </ligand>
</feature>
<evidence type="ECO:0000256" key="8">
    <source>
        <dbReference type="ARBA" id="ARBA00025702"/>
    </source>
</evidence>
<comment type="subunit">
    <text evidence="9 11">Forms a cylinder of 14 subunits composed of two heptameric rings stacked back-to-back. Interacts with the co-chaperonin GroES.</text>
</comment>
<dbReference type="InterPro" id="IPR018370">
    <property type="entry name" value="Chaperonin_Cpn60_CS"/>
</dbReference>
<feature type="region of interest" description="Disordered" evidence="13">
    <location>
        <begin position="524"/>
        <end position="544"/>
    </location>
</feature>
<accession>A0A4V2YAJ4</accession>
<keyword evidence="4 9" id="KW-0547">Nucleotide-binding</keyword>
<dbReference type="GO" id="GO:0042026">
    <property type="term" value="P:protein refolding"/>
    <property type="evidence" value="ECO:0007669"/>
    <property type="project" value="UniProtKB-UniRule"/>
</dbReference>
<evidence type="ECO:0000256" key="3">
    <source>
        <dbReference type="ARBA" id="ARBA00006607"/>
    </source>
</evidence>
<evidence type="ECO:0000256" key="12">
    <source>
        <dbReference type="SAM" id="Coils"/>
    </source>
</evidence>
<dbReference type="GO" id="GO:0005524">
    <property type="term" value="F:ATP binding"/>
    <property type="evidence" value="ECO:0007669"/>
    <property type="project" value="UniProtKB-UniRule"/>
</dbReference>
<dbReference type="InterPro" id="IPR027413">
    <property type="entry name" value="GROEL-like_equatorial_sf"/>
</dbReference>
<dbReference type="SUPFAM" id="SSF54849">
    <property type="entry name" value="GroEL-intermediate domain like"/>
    <property type="match status" value="1"/>
</dbReference>
<keyword evidence="5 9" id="KW-0067">ATP-binding</keyword>
<dbReference type="GO" id="GO:0009986">
    <property type="term" value="C:cell surface"/>
    <property type="evidence" value="ECO:0007669"/>
    <property type="project" value="UniProtKB-SubCell"/>
</dbReference>
<dbReference type="GO" id="GO:0005737">
    <property type="term" value="C:cytoplasm"/>
    <property type="evidence" value="ECO:0007669"/>
    <property type="project" value="UniProtKB-SubCell"/>
</dbReference>
<dbReference type="Gene3D" id="1.10.560.10">
    <property type="entry name" value="GroEL-like equatorial domain"/>
    <property type="match status" value="1"/>
</dbReference>
<dbReference type="GO" id="GO:0042603">
    <property type="term" value="C:capsule"/>
    <property type="evidence" value="ECO:0007669"/>
    <property type="project" value="UniProtKB-SubCell"/>
</dbReference>
<comment type="similarity">
    <text evidence="3 9 10">Belongs to the chaperonin (HSP60) family.</text>
</comment>
<dbReference type="CDD" id="cd03344">
    <property type="entry name" value="GroEL"/>
    <property type="match status" value="1"/>
</dbReference>
<evidence type="ECO:0000313" key="15">
    <source>
        <dbReference type="Proteomes" id="UP000295674"/>
    </source>
</evidence>
<keyword evidence="6 9" id="KW-0143">Chaperone</keyword>
<dbReference type="EC" id="5.6.1.7" evidence="9"/>
<dbReference type="PRINTS" id="PR00298">
    <property type="entry name" value="CHAPERONIN60"/>
</dbReference>
<dbReference type="SUPFAM" id="SSF52029">
    <property type="entry name" value="GroEL apical domain-like"/>
    <property type="match status" value="1"/>
</dbReference>
<keyword evidence="12" id="KW-0175">Coiled coil</keyword>
<evidence type="ECO:0000256" key="4">
    <source>
        <dbReference type="ARBA" id="ARBA00022741"/>
    </source>
</evidence>
<evidence type="ECO:0000256" key="13">
    <source>
        <dbReference type="SAM" id="MobiDB-lite"/>
    </source>
</evidence>
<feature type="binding site" evidence="9">
    <location>
        <position position="493"/>
    </location>
    <ligand>
        <name>ATP</name>
        <dbReference type="ChEBI" id="CHEBI:30616"/>
    </ligand>
</feature>
<feature type="binding site" evidence="9">
    <location>
        <begin position="477"/>
        <end position="479"/>
    </location>
    <ligand>
        <name>ATP</name>
        <dbReference type="ChEBI" id="CHEBI:30616"/>
    </ligand>
</feature>
<dbReference type="Gene3D" id="3.30.260.10">
    <property type="entry name" value="TCP-1-like chaperonin intermediate domain"/>
    <property type="match status" value="1"/>
</dbReference>
<reference evidence="14 15" key="1">
    <citation type="submission" date="2019-03" db="EMBL/GenBank/DDBJ databases">
        <title>Draft genome sequences of novel Actinobacteria.</title>
        <authorList>
            <person name="Sahin N."/>
            <person name="Ay H."/>
            <person name="Saygin H."/>
        </authorList>
    </citation>
    <scope>NUCLEOTIDE SEQUENCE [LARGE SCALE GENOMIC DNA]</scope>
    <source>
        <strain evidence="14 15">16K309</strain>
    </source>
</reference>
<name>A0A4V2YAJ4_9PSEU</name>
<sequence length="544" mass="57168">MAKMIAFDEDARRGLERGMNTLADAVKVTLGPKGRNVVLEKKWGAPTITNDGVSIAKEIELEDPWEKIGAELVKEVAKKTDDVAGDGTTTATVLAQALVREGLRNVAAGASPIALKKGIEKATEAIAEQLLKNAKEIETKDQIAATAAISAGDRQIGELIAEAMDKVGKEGVITVEESNTFGLELELTEGMRFDKGLISMYFVTDTERMEAVLDDPYILLLSSKVSNVKDLLPLLEKVMQANKPLLIIAEDVEGEALSTLVVNKIRGTFKSVAVKAPGFGDRRKAMLQDMAILTGGQVISEEVGLKLDTADLSLLGQARKVVVTKDETTIVEGAGDDEQIAGRVNEIRAEIERSDSDYDREKLQERLAKLAGGVAVIKAGAATEVELKERKHRIEDAVRNAKAAVEEGIVAGGGVALLQAAQTAFDGLKLEGDEATGANSVKLAVEAPLKQIAVNAGLEGGVVAEKVKNLTSGHGLNAATGEYEDLVQAGVIDPAKVTRSALQNAASIAALFLTTEAVVADKPEKGGDAAAAADPTGGMGGMGF</sequence>
<dbReference type="NCBIfam" id="NF009488">
    <property type="entry name" value="PRK12850.1"/>
    <property type="match status" value="1"/>
</dbReference>
<keyword evidence="15" id="KW-1185">Reference proteome</keyword>
<dbReference type="HAMAP" id="MF_00600">
    <property type="entry name" value="CH60"/>
    <property type="match status" value="1"/>
</dbReference>
<evidence type="ECO:0000256" key="5">
    <source>
        <dbReference type="ARBA" id="ARBA00022840"/>
    </source>
</evidence>
<dbReference type="InterPro" id="IPR002423">
    <property type="entry name" value="Cpn60/GroEL/TCP-1"/>
</dbReference>
<feature type="binding site" evidence="9">
    <location>
        <position position="413"/>
    </location>
    <ligand>
        <name>ATP</name>
        <dbReference type="ChEBI" id="CHEBI:30616"/>
    </ligand>
</feature>
<dbReference type="Gene3D" id="3.50.7.10">
    <property type="entry name" value="GroEL"/>
    <property type="match status" value="1"/>
</dbReference>
<dbReference type="PROSITE" id="PS00296">
    <property type="entry name" value="CHAPERONINS_CPN60"/>
    <property type="match status" value="1"/>
</dbReference>
<dbReference type="FunFam" id="3.50.7.10:FF:000001">
    <property type="entry name" value="60 kDa chaperonin"/>
    <property type="match status" value="1"/>
</dbReference>
<dbReference type="NCBIfam" id="NF009487">
    <property type="entry name" value="PRK12849.1"/>
    <property type="match status" value="1"/>
</dbReference>
<dbReference type="GO" id="GO:0016853">
    <property type="term" value="F:isomerase activity"/>
    <property type="evidence" value="ECO:0007669"/>
    <property type="project" value="UniProtKB-KW"/>
</dbReference>
<evidence type="ECO:0000256" key="7">
    <source>
        <dbReference type="ARBA" id="ARBA00023235"/>
    </source>
</evidence>
<feature type="binding site" evidence="9">
    <location>
        <begin position="29"/>
        <end position="32"/>
    </location>
    <ligand>
        <name>ATP</name>
        <dbReference type="ChEBI" id="CHEBI:30616"/>
    </ligand>
</feature>
<comment type="subcellular location">
    <subcellularLocation>
        <location evidence="2">Cell surface</location>
    </subcellularLocation>
    <subcellularLocation>
        <location evidence="9">Cytoplasm</location>
    </subcellularLocation>
    <subcellularLocation>
        <location evidence="8">Secreted</location>
        <location evidence="8">Capsule</location>
    </subcellularLocation>
    <subcellularLocation>
        <location evidence="1">Secreted</location>
        <location evidence="1">Cell wall</location>
    </subcellularLocation>
</comment>
<evidence type="ECO:0000256" key="1">
    <source>
        <dbReference type="ARBA" id="ARBA00004191"/>
    </source>
</evidence>
<evidence type="ECO:0000256" key="2">
    <source>
        <dbReference type="ARBA" id="ARBA00004241"/>
    </source>
</evidence>
<dbReference type="NCBIfam" id="NF000592">
    <property type="entry name" value="PRK00013.1"/>
    <property type="match status" value="1"/>
</dbReference>
<dbReference type="NCBIfam" id="NF009489">
    <property type="entry name" value="PRK12851.1"/>
    <property type="match status" value="1"/>
</dbReference>
<dbReference type="GO" id="GO:0051082">
    <property type="term" value="F:unfolded protein binding"/>
    <property type="evidence" value="ECO:0007669"/>
    <property type="project" value="UniProtKB-UniRule"/>
</dbReference>
<evidence type="ECO:0000313" key="14">
    <source>
        <dbReference type="EMBL" id="TDD03996.1"/>
    </source>
</evidence>
<comment type="caution">
    <text evidence="9">Lacks conserved residue(s) required for the propagation of feature annotation.</text>
</comment>
<dbReference type="InterPro" id="IPR027409">
    <property type="entry name" value="GroEL-like_apical_dom_sf"/>
</dbReference>
<dbReference type="InterPro" id="IPR001844">
    <property type="entry name" value="Cpn60/GroEL"/>
</dbReference>
<comment type="function">
    <text evidence="9 11">Together with its co-chaperonin GroES, plays an essential role in assisting protein folding. The GroEL-GroES system forms a nano-cage that allows encapsulation of the non-native substrate proteins and provides a physical environment optimized to promote and accelerate protein folding.</text>
</comment>
<gene>
    <name evidence="9 14" type="primary">groL</name>
    <name evidence="9" type="synonym">groEL</name>
    <name evidence="14" type="ORF">E1181_19020</name>
</gene>
<dbReference type="AlphaFoldDB" id="A0A4V2YAJ4"/>
<dbReference type="Proteomes" id="UP000295674">
    <property type="component" value="Unassembled WGS sequence"/>
</dbReference>
<dbReference type="PANTHER" id="PTHR45633">
    <property type="entry name" value="60 KDA HEAT SHOCK PROTEIN, MITOCHONDRIAL"/>
    <property type="match status" value="1"/>
</dbReference>
<protein>
    <recommendedName>
        <fullName evidence="9">Chaperonin GroEL</fullName>
        <ecNumber evidence="9">5.6.1.7</ecNumber>
    </recommendedName>
    <alternativeName>
        <fullName evidence="9">60 kDa chaperonin</fullName>
    </alternativeName>
    <alternativeName>
        <fullName evidence="9">Chaperonin-60</fullName>
        <shortName evidence="9">Cpn60</shortName>
    </alternativeName>
</protein>
<dbReference type="RefSeq" id="WP_132676654.1">
    <property type="nucleotide sequence ID" value="NZ_SMKS01000034.1"/>
</dbReference>
<proteinExistence type="inferred from homology"/>
<evidence type="ECO:0000256" key="11">
    <source>
        <dbReference type="RuleBase" id="RU000419"/>
    </source>
</evidence>
<evidence type="ECO:0000256" key="9">
    <source>
        <dbReference type="HAMAP-Rule" id="MF_00600"/>
    </source>
</evidence>
<dbReference type="InterPro" id="IPR027410">
    <property type="entry name" value="TCP-1-like_intermed_sf"/>
</dbReference>
<dbReference type="SUPFAM" id="SSF48592">
    <property type="entry name" value="GroEL equatorial domain-like"/>
    <property type="match status" value="1"/>
</dbReference>
<dbReference type="OrthoDB" id="9766614at2"/>
<dbReference type="Pfam" id="PF00118">
    <property type="entry name" value="Cpn60_TCP1"/>
    <property type="match status" value="1"/>
</dbReference>